<protein>
    <recommendedName>
        <fullName evidence="1">CHAT domain-containing protein</fullName>
    </recommendedName>
</protein>
<dbReference type="Proteomes" id="UP001161017">
    <property type="component" value="Unassembled WGS sequence"/>
</dbReference>
<evidence type="ECO:0000259" key="1">
    <source>
        <dbReference type="Pfam" id="PF12770"/>
    </source>
</evidence>
<dbReference type="Pfam" id="PF12770">
    <property type="entry name" value="CHAT"/>
    <property type="match status" value="1"/>
</dbReference>
<dbReference type="InterPro" id="IPR024983">
    <property type="entry name" value="CHAT_dom"/>
</dbReference>
<evidence type="ECO:0000313" key="2">
    <source>
        <dbReference type="EMBL" id="MDI1485065.1"/>
    </source>
</evidence>
<evidence type="ECO:0000313" key="3">
    <source>
        <dbReference type="Proteomes" id="UP001161017"/>
    </source>
</evidence>
<name>A0AA43QEE6_9LECA</name>
<feature type="domain" description="CHAT" evidence="1">
    <location>
        <begin position="1050"/>
        <end position="1374"/>
    </location>
</feature>
<keyword evidence="3" id="KW-1185">Reference proteome</keyword>
<dbReference type="EMBL" id="JAPUFD010000001">
    <property type="protein sequence ID" value="MDI1485065.1"/>
    <property type="molecule type" value="Genomic_DNA"/>
</dbReference>
<gene>
    <name evidence="2" type="ORF">OHK93_000199</name>
</gene>
<reference evidence="2" key="1">
    <citation type="journal article" date="2023" name="Genome Biol. Evol.">
        <title>First Whole Genome Sequence and Flow Cytometry Genome Size Data for the Lichen-Forming Fungus Ramalina farinacea (Ascomycota).</title>
        <authorList>
            <person name="Llewellyn T."/>
            <person name="Mian S."/>
            <person name="Hill R."/>
            <person name="Leitch I.J."/>
            <person name="Gaya E."/>
        </authorList>
    </citation>
    <scope>NUCLEOTIDE SEQUENCE</scope>
    <source>
        <strain evidence="2">LIQ254RAFAR</strain>
    </source>
</reference>
<accession>A0AA43QEE6</accession>
<comment type="caution">
    <text evidence="2">The sequence shown here is derived from an EMBL/GenBank/DDBJ whole genome shotgun (WGS) entry which is preliminary data.</text>
</comment>
<sequence>MDFKDVCEFFGGSIFPEEPRCDYPDIVQRLNDVERSLSSTSDTAIEEGRAALLLLRVVHLVLTGKHKKAHELINELSRCTVDHGLPDRWRFRAGAYALLNTIHILFPPLGRSHTVAHGPSSLLVEDRFFSPQEEDHALKNILKAGESMRNAMGPLDQLEFDLFVCMYIVSKAMHDIPASDIGRSNYVVAPSDMPSNVSISIGGRNLRIRDVAAMADTQGLPIVSRNVDRLSLEFDGARKWDLFAEGIKQLYERYTAASDEVGEASLIMMIGDNIVSEPRTSPLSLNMVLHEQHYQSQQRGSWEPPQAPLLPESFPAQLGFDTRQSEPAIHNLIDTPFKIQNGVIRQDTKPVLVGINQMHTAFDLYTRAEQIYLAHGIHRGAALAQLRKFCLLHMHTLHPGYMFGEVDTFHETIAKLLRTLHNTLHHCGDPMLEMVCNLHLKIWKVKFRVAGNSWTDGWAQENLTFVLTRSLGLLAHQVGLYYRYTCGYYRFSVRCLQLAHSIFQVAPADAGAAPGPLTSCFFDAVESLVDTLASFGRFSDAQVQVDLLQSVLPRLCQQFERAGMVMLFRKVICREMKFLFQKRVLQRVLTMFARTAATSEFSSKSRMDFLVTRVLESAESQEESDWAAAQVEYLDFLFSDKLSQDSTVSTRPGIDMEESFQFLDLNDPQVRIETALKLIEKWTRLENGEKTEMICAGVLTSLVTDCLSSAEVQGANELEAFLEDRGLIKRSSSSWRVALSCSEECLELCVRAKLWTLAKTWLERLELLAPGFSTGIHCPTRFWPWQRRLWLGLIHEAEGDYHSAMQAYIESSILALDDYPVDNDIEEQRSQFNIPDMGRISTSIARMYLLLGEASSAVPDFNGIFLGEYNVLSQSNHSEYAKFCALTILERRKAQYITELLAIDRSDVAADKKAKWLLNYRDWKLYIELRSLGSLRTLSEEEEFDGLRPRVKSLSIEVINDSEVVSAAREISRGLNIKLMQDALRGNTVVVFTCLSEDGLGLFCFNATDMLHTSWNPSACQAFISRKVRTYLAIMNEQKLEAKSEDLLAISHALSNVIVKPIEAVLRMYEHIVFVPSGDMAQFPLNALVLDEEYLAYSKYISQVPNMAFYHYHSQSKHGTKVKKFTAMAKPGTLAEEVLEGGEVRLPMGGIEALIASAIFDESPINAADMTRQDFRDELQESNFVHICTHGYLRMGRPSTSYLSLKERLRVVDLTGVKSSAKAVIFSACLSGSGWSYSSDDIAGFSHAVLATGVDVFAGCLWQVNELTTLLHMVIFYSGFRLVHLAQGNSFLFLQLWTWATRLLAGLDIGGARKLLRAIVDLWDRAASRGRAPERFVKRGKKRLLDAIEDLTNDAGEPLVDFSHPYVWAPFSVLGFAEFCMQVKTGNEEAAEQQHRHVELDRYGLDNLLEAVLSYD</sequence>
<organism evidence="2 3">
    <name type="scientific">Ramalina farinacea</name>
    <dbReference type="NCBI Taxonomy" id="258253"/>
    <lineage>
        <taxon>Eukaryota</taxon>
        <taxon>Fungi</taxon>
        <taxon>Dikarya</taxon>
        <taxon>Ascomycota</taxon>
        <taxon>Pezizomycotina</taxon>
        <taxon>Lecanoromycetes</taxon>
        <taxon>OSLEUM clade</taxon>
        <taxon>Lecanoromycetidae</taxon>
        <taxon>Lecanorales</taxon>
        <taxon>Lecanorineae</taxon>
        <taxon>Ramalinaceae</taxon>
        <taxon>Ramalina</taxon>
    </lineage>
</organism>
<proteinExistence type="predicted"/>